<sequence length="196" mass="21794">MEQLIADWGYLAVLVGTFFEGETVLVLGGFAAHQGFLRLDLVIAAAFVGSFCGDQAWFWLGRRFGRRWLERHPGKAPAIERGTRLLDRWGAWFILSFRFLYGLRSISPVAIGLSSIPALRFAALNLIAALLWAVAVGWLGYACGDVLEGVLGRLRMWEHLFIAALAIAVVLFGLHRLVCWLLRLRRGGRVSPPSTD</sequence>
<evidence type="ECO:0000259" key="2">
    <source>
        <dbReference type="Pfam" id="PF09335"/>
    </source>
</evidence>
<organism evidence="3 4">
    <name type="scientific">Phaeospirillum tilakii</name>
    <dbReference type="NCBI Taxonomy" id="741673"/>
    <lineage>
        <taxon>Bacteria</taxon>
        <taxon>Pseudomonadati</taxon>
        <taxon>Pseudomonadota</taxon>
        <taxon>Alphaproteobacteria</taxon>
        <taxon>Rhodospirillales</taxon>
        <taxon>Rhodospirillaceae</taxon>
        <taxon>Phaeospirillum</taxon>
    </lineage>
</organism>
<keyword evidence="1" id="KW-0472">Membrane</keyword>
<evidence type="ECO:0000313" key="4">
    <source>
        <dbReference type="Proteomes" id="UP001597296"/>
    </source>
</evidence>
<feature type="transmembrane region" description="Helical" evidence="1">
    <location>
        <begin position="118"/>
        <end position="141"/>
    </location>
</feature>
<reference evidence="4" key="1">
    <citation type="journal article" date="2019" name="Int. J. Syst. Evol. Microbiol.">
        <title>The Global Catalogue of Microorganisms (GCM) 10K type strain sequencing project: providing services to taxonomists for standard genome sequencing and annotation.</title>
        <authorList>
            <consortium name="The Broad Institute Genomics Platform"/>
            <consortium name="The Broad Institute Genome Sequencing Center for Infectious Disease"/>
            <person name="Wu L."/>
            <person name="Ma J."/>
        </authorList>
    </citation>
    <scope>NUCLEOTIDE SEQUENCE [LARGE SCALE GENOMIC DNA]</scope>
    <source>
        <strain evidence="4">KCTC 15012</strain>
    </source>
</reference>
<dbReference type="InterPro" id="IPR051311">
    <property type="entry name" value="DedA_domain"/>
</dbReference>
<feature type="transmembrane region" description="Helical" evidence="1">
    <location>
        <begin position="12"/>
        <end position="32"/>
    </location>
</feature>
<feature type="transmembrane region" description="Helical" evidence="1">
    <location>
        <begin position="89"/>
        <end position="106"/>
    </location>
</feature>
<keyword evidence="1" id="KW-1133">Transmembrane helix</keyword>
<dbReference type="InterPro" id="IPR032816">
    <property type="entry name" value="VTT_dom"/>
</dbReference>
<comment type="caution">
    <text evidence="3">The sequence shown here is derived from an EMBL/GenBank/DDBJ whole genome shotgun (WGS) entry which is preliminary data.</text>
</comment>
<evidence type="ECO:0000256" key="1">
    <source>
        <dbReference type="SAM" id="Phobius"/>
    </source>
</evidence>
<accession>A0ABW5CA85</accession>
<feature type="domain" description="VTT" evidence="2">
    <location>
        <begin position="21"/>
        <end position="141"/>
    </location>
</feature>
<evidence type="ECO:0000313" key="3">
    <source>
        <dbReference type="EMBL" id="MFD2232948.1"/>
    </source>
</evidence>
<feature type="transmembrane region" description="Helical" evidence="1">
    <location>
        <begin position="39"/>
        <end position="60"/>
    </location>
</feature>
<dbReference type="PANTHER" id="PTHR42709:SF2">
    <property type="entry name" value="INNER MEMBRANE PROTEIN YOHD"/>
    <property type="match status" value="1"/>
</dbReference>
<gene>
    <name evidence="3" type="ORF">ACFSNB_03930</name>
</gene>
<name>A0ABW5CA85_9PROT</name>
<keyword evidence="1" id="KW-0812">Transmembrane</keyword>
<proteinExistence type="predicted"/>
<dbReference type="RefSeq" id="WP_377314697.1">
    <property type="nucleotide sequence ID" value="NZ_JBHUIY010000005.1"/>
</dbReference>
<dbReference type="EMBL" id="JBHUIY010000005">
    <property type="protein sequence ID" value="MFD2232948.1"/>
    <property type="molecule type" value="Genomic_DNA"/>
</dbReference>
<protein>
    <submittedName>
        <fullName evidence="3">DedA family protein</fullName>
    </submittedName>
</protein>
<dbReference type="Proteomes" id="UP001597296">
    <property type="component" value="Unassembled WGS sequence"/>
</dbReference>
<dbReference type="PANTHER" id="PTHR42709">
    <property type="entry name" value="ALKALINE PHOSPHATASE LIKE PROTEIN"/>
    <property type="match status" value="1"/>
</dbReference>
<keyword evidence="4" id="KW-1185">Reference proteome</keyword>
<feature type="transmembrane region" description="Helical" evidence="1">
    <location>
        <begin position="161"/>
        <end position="182"/>
    </location>
</feature>
<dbReference type="Pfam" id="PF09335">
    <property type="entry name" value="VTT_dom"/>
    <property type="match status" value="1"/>
</dbReference>